<dbReference type="InterPro" id="IPR004358">
    <property type="entry name" value="Sig_transdc_His_kin-like_C"/>
</dbReference>
<dbReference type="GO" id="GO:0000155">
    <property type="term" value="F:phosphorelay sensor kinase activity"/>
    <property type="evidence" value="ECO:0007669"/>
    <property type="project" value="InterPro"/>
</dbReference>
<dbReference type="InterPro" id="IPR005467">
    <property type="entry name" value="His_kinase_dom"/>
</dbReference>
<evidence type="ECO:0000256" key="3">
    <source>
        <dbReference type="ARBA" id="ARBA00022553"/>
    </source>
</evidence>
<keyword evidence="3" id="KW-0597">Phosphoprotein</keyword>
<proteinExistence type="predicted"/>
<organism evidence="11 12">
    <name type="scientific">Hydrogenimonas thermophila</name>
    <dbReference type="NCBI Taxonomy" id="223786"/>
    <lineage>
        <taxon>Bacteria</taxon>
        <taxon>Pseudomonadati</taxon>
        <taxon>Campylobacterota</taxon>
        <taxon>Epsilonproteobacteria</taxon>
        <taxon>Campylobacterales</taxon>
        <taxon>Hydrogenimonadaceae</taxon>
        <taxon>Hydrogenimonas</taxon>
    </lineage>
</organism>
<dbReference type="InterPro" id="IPR036097">
    <property type="entry name" value="HisK_dim/P_sf"/>
</dbReference>
<dbReference type="SUPFAM" id="SSF55874">
    <property type="entry name" value="ATPase domain of HSP90 chaperone/DNA topoisomerase II/histidine kinase"/>
    <property type="match status" value="1"/>
</dbReference>
<evidence type="ECO:0000256" key="8">
    <source>
        <dbReference type="ARBA" id="ARBA00023012"/>
    </source>
</evidence>
<feature type="domain" description="Histidine kinase" evidence="9">
    <location>
        <begin position="139"/>
        <end position="342"/>
    </location>
</feature>
<dbReference type="GO" id="GO:0005524">
    <property type="term" value="F:ATP binding"/>
    <property type="evidence" value="ECO:0007669"/>
    <property type="project" value="UniProtKB-KW"/>
</dbReference>
<dbReference type="EC" id="2.7.13.3" evidence="2"/>
<dbReference type="PANTHER" id="PTHR43065">
    <property type="entry name" value="SENSOR HISTIDINE KINASE"/>
    <property type="match status" value="1"/>
</dbReference>
<dbReference type="OrthoDB" id="9805967at2"/>
<comment type="catalytic activity">
    <reaction evidence="1">
        <text>ATP + protein L-histidine = ADP + protein N-phospho-L-histidine.</text>
        <dbReference type="EC" id="2.7.13.3"/>
    </reaction>
</comment>
<evidence type="ECO:0000256" key="2">
    <source>
        <dbReference type="ARBA" id="ARBA00012438"/>
    </source>
</evidence>
<dbReference type="STRING" id="223786.SAMN05216234_12221"/>
<name>A0A1I5QTW8_9BACT</name>
<keyword evidence="12" id="KW-1185">Reference proteome</keyword>
<accession>A0A1I5QTW8</accession>
<evidence type="ECO:0000313" key="11">
    <source>
        <dbReference type="EMBL" id="SFP49682.1"/>
    </source>
</evidence>
<dbReference type="Gene3D" id="3.30.565.10">
    <property type="entry name" value="Histidine kinase-like ATPase, C-terminal domain"/>
    <property type="match status" value="1"/>
</dbReference>
<dbReference type="PROSITE" id="PS50112">
    <property type="entry name" value="PAS"/>
    <property type="match status" value="1"/>
</dbReference>
<evidence type="ECO:0000256" key="7">
    <source>
        <dbReference type="ARBA" id="ARBA00022840"/>
    </source>
</evidence>
<dbReference type="Gene3D" id="1.10.287.130">
    <property type="match status" value="1"/>
</dbReference>
<dbReference type="CDD" id="cd00082">
    <property type="entry name" value="HisKA"/>
    <property type="match status" value="1"/>
</dbReference>
<evidence type="ECO:0000256" key="6">
    <source>
        <dbReference type="ARBA" id="ARBA00022777"/>
    </source>
</evidence>
<feature type="domain" description="PAS" evidence="10">
    <location>
        <begin position="46"/>
        <end position="83"/>
    </location>
</feature>
<dbReference type="InterPro" id="IPR036890">
    <property type="entry name" value="HATPase_C_sf"/>
</dbReference>
<dbReference type="PANTHER" id="PTHR43065:SF10">
    <property type="entry name" value="PEROXIDE STRESS-ACTIVATED HISTIDINE KINASE MAK3"/>
    <property type="match status" value="1"/>
</dbReference>
<keyword evidence="7" id="KW-0067">ATP-binding</keyword>
<dbReference type="SMART" id="SM00387">
    <property type="entry name" value="HATPase_c"/>
    <property type="match status" value="1"/>
</dbReference>
<evidence type="ECO:0000313" key="12">
    <source>
        <dbReference type="Proteomes" id="UP000199227"/>
    </source>
</evidence>
<dbReference type="AlphaFoldDB" id="A0A1I5QTW8"/>
<evidence type="ECO:0000259" key="10">
    <source>
        <dbReference type="PROSITE" id="PS50112"/>
    </source>
</evidence>
<evidence type="ECO:0000256" key="5">
    <source>
        <dbReference type="ARBA" id="ARBA00022741"/>
    </source>
</evidence>
<dbReference type="SUPFAM" id="SSF47384">
    <property type="entry name" value="Homodimeric domain of signal transducing histidine kinase"/>
    <property type="match status" value="1"/>
</dbReference>
<dbReference type="Pfam" id="PF02518">
    <property type="entry name" value="HATPase_c"/>
    <property type="match status" value="1"/>
</dbReference>
<dbReference type="InterPro" id="IPR000014">
    <property type="entry name" value="PAS"/>
</dbReference>
<dbReference type="SMART" id="SM00388">
    <property type="entry name" value="HisKA"/>
    <property type="match status" value="1"/>
</dbReference>
<dbReference type="PROSITE" id="PS50109">
    <property type="entry name" value="HIS_KIN"/>
    <property type="match status" value="1"/>
</dbReference>
<evidence type="ECO:0000256" key="1">
    <source>
        <dbReference type="ARBA" id="ARBA00000085"/>
    </source>
</evidence>
<dbReference type="InterPro" id="IPR003594">
    <property type="entry name" value="HATPase_dom"/>
</dbReference>
<dbReference type="PRINTS" id="PR00344">
    <property type="entry name" value="BCTRLSENSOR"/>
</dbReference>
<dbReference type="Proteomes" id="UP000199227">
    <property type="component" value="Unassembled WGS sequence"/>
</dbReference>
<gene>
    <name evidence="11" type="ORF">SAMN05216234_12221</name>
</gene>
<evidence type="ECO:0000256" key="4">
    <source>
        <dbReference type="ARBA" id="ARBA00022679"/>
    </source>
</evidence>
<dbReference type="InterPro" id="IPR003661">
    <property type="entry name" value="HisK_dim/P_dom"/>
</dbReference>
<dbReference type="RefSeq" id="WP_092912732.1">
    <property type="nucleotide sequence ID" value="NZ_FOXB01000022.1"/>
</dbReference>
<reference evidence="11 12" key="1">
    <citation type="submission" date="2016-10" db="EMBL/GenBank/DDBJ databases">
        <authorList>
            <person name="de Groot N.N."/>
        </authorList>
    </citation>
    <scope>NUCLEOTIDE SEQUENCE [LARGE SCALE GENOMIC DNA]</scope>
    <source>
        <strain evidence="11 12">EP1-55-1</strain>
    </source>
</reference>
<keyword evidence="6 11" id="KW-0418">Kinase</keyword>
<sequence length="342" mass="38703">MNEFKLPKSLGDDEKETLLSQLQNLIEQTYSVEKEYITLTNSYNQLQSLIKQIIEALPNALWVINKDGSIFLQNSEAEALDGLLQMLPSKLEETEVAFDGRYFLIKSTHNDDKKIISATDITEQKRKERLASMGQMAAHLAHEIRNPIGSIALLASSLAKRVVPKNQPIVDEIRRSLFRVERIIKTTLMYSKGVQPHLTQITLERLEKECRAAVASYSYTKDIQFHYNLPTLTIEADLGLLSLALQNLLFNAIDAIEEDESDVGDVWVKTEIQENQIIFIIEDSGIALENPERLFEAFQTTKTKGHGLGLILSRQIVEAHGGKLEVQAKPKQFKIVLPFEKT</sequence>
<keyword evidence="5" id="KW-0547">Nucleotide-binding</keyword>
<keyword evidence="8" id="KW-0902">Two-component regulatory system</keyword>
<keyword evidence="4" id="KW-0808">Transferase</keyword>
<protein>
    <recommendedName>
        <fullName evidence="2">histidine kinase</fullName>
        <ecNumber evidence="2">2.7.13.3</ecNumber>
    </recommendedName>
</protein>
<dbReference type="EMBL" id="FOXB01000022">
    <property type="protein sequence ID" value="SFP49682.1"/>
    <property type="molecule type" value="Genomic_DNA"/>
</dbReference>
<evidence type="ECO:0000259" key="9">
    <source>
        <dbReference type="PROSITE" id="PS50109"/>
    </source>
</evidence>
<dbReference type="Pfam" id="PF00512">
    <property type="entry name" value="HisKA"/>
    <property type="match status" value="1"/>
</dbReference>